<keyword evidence="3 6" id="KW-0713">Self-incompatibility</keyword>
<dbReference type="InterPro" id="IPR010264">
    <property type="entry name" value="Self-incomp_S1"/>
</dbReference>
<dbReference type="Proteomes" id="UP000053555">
    <property type="component" value="Unassembled WGS sequence"/>
</dbReference>
<dbReference type="PANTHER" id="PTHR31232">
    <property type="match status" value="1"/>
</dbReference>
<dbReference type="Pfam" id="PF05938">
    <property type="entry name" value="Self-incomp_S1"/>
    <property type="match status" value="1"/>
</dbReference>
<keyword evidence="5" id="KW-0732">Signal</keyword>
<dbReference type="EMBL" id="KN648125">
    <property type="protein sequence ID" value="KHN35645.1"/>
    <property type="molecule type" value="Genomic_DNA"/>
</dbReference>
<comment type="subcellular location">
    <subcellularLocation>
        <location evidence="1 6">Secreted</location>
    </subcellularLocation>
</comment>
<dbReference type="AlphaFoldDB" id="A0A0B2RR93"/>
<evidence type="ECO:0000256" key="6">
    <source>
        <dbReference type="RuleBase" id="RU367044"/>
    </source>
</evidence>
<accession>A0A0B2RR93</accession>
<organism evidence="7">
    <name type="scientific">Glycine soja</name>
    <name type="common">Wild soybean</name>
    <dbReference type="NCBI Taxonomy" id="3848"/>
    <lineage>
        <taxon>Eukaryota</taxon>
        <taxon>Viridiplantae</taxon>
        <taxon>Streptophyta</taxon>
        <taxon>Embryophyta</taxon>
        <taxon>Tracheophyta</taxon>
        <taxon>Spermatophyta</taxon>
        <taxon>Magnoliopsida</taxon>
        <taxon>eudicotyledons</taxon>
        <taxon>Gunneridae</taxon>
        <taxon>Pentapetalae</taxon>
        <taxon>rosids</taxon>
        <taxon>fabids</taxon>
        <taxon>Fabales</taxon>
        <taxon>Fabaceae</taxon>
        <taxon>Papilionoideae</taxon>
        <taxon>50 kb inversion clade</taxon>
        <taxon>NPAAA clade</taxon>
        <taxon>indigoferoid/millettioid clade</taxon>
        <taxon>Phaseoleae</taxon>
        <taxon>Glycine</taxon>
        <taxon>Glycine subgen. Soja</taxon>
    </lineage>
</organism>
<evidence type="ECO:0000256" key="1">
    <source>
        <dbReference type="ARBA" id="ARBA00004613"/>
    </source>
</evidence>
<comment type="similarity">
    <text evidence="2 6">Belongs to the plant self-incompatibility (S1) protein family.</text>
</comment>
<sequence>MRLIYCYYLRNMMKALFITIIVLFLIIRVPAVQISQQENGGRKIHVDDILDGTKIVRVTNAMNDGIVVHLHCQSKDTDFHEHVLAVGEHQEWSFKDNLFGTTLYWCTMDANNVHVSFEVYNVDIEENICNVQCNRNLKNDGAYFYHQFESKWEKRLAWYVPN</sequence>
<evidence type="ECO:0000256" key="2">
    <source>
        <dbReference type="ARBA" id="ARBA00005581"/>
    </source>
</evidence>
<evidence type="ECO:0000313" key="7">
    <source>
        <dbReference type="EMBL" id="KHN35645.1"/>
    </source>
</evidence>
<name>A0A0B2RR93_GLYSO</name>
<proteinExistence type="inferred from homology"/>
<reference evidence="7" key="1">
    <citation type="submission" date="2014-07" db="EMBL/GenBank/DDBJ databases">
        <title>Identification of a novel salt tolerance gene in wild soybean by whole-genome sequencing.</title>
        <authorList>
            <person name="Lam H.-M."/>
            <person name="Qi X."/>
            <person name="Li M.-W."/>
            <person name="Liu X."/>
            <person name="Xie M."/>
            <person name="Ni M."/>
            <person name="Xu X."/>
        </authorList>
    </citation>
    <scope>NUCLEOTIDE SEQUENCE [LARGE SCALE GENOMIC DNA]</scope>
    <source>
        <tissue evidence="7">Root</tissue>
    </source>
</reference>
<keyword evidence="4 6" id="KW-0964">Secreted</keyword>
<feature type="non-terminal residue" evidence="7">
    <location>
        <position position="162"/>
    </location>
</feature>
<evidence type="ECO:0000256" key="4">
    <source>
        <dbReference type="ARBA" id="ARBA00022525"/>
    </source>
</evidence>
<evidence type="ECO:0000256" key="5">
    <source>
        <dbReference type="ARBA" id="ARBA00022729"/>
    </source>
</evidence>
<dbReference type="GO" id="GO:0060320">
    <property type="term" value="P:rejection of self pollen"/>
    <property type="evidence" value="ECO:0007669"/>
    <property type="project" value="UniProtKB-KW"/>
</dbReference>
<dbReference type="PANTHER" id="PTHR31232:SF156">
    <property type="entry name" value="PLANT SELF-INCOMPATIBILITY PROTEIN S1 FAMILY-RELATED"/>
    <property type="match status" value="1"/>
</dbReference>
<protein>
    <recommendedName>
        <fullName evidence="6">S-protein homolog</fullName>
    </recommendedName>
</protein>
<dbReference type="GO" id="GO:0005576">
    <property type="term" value="C:extracellular region"/>
    <property type="evidence" value="ECO:0007669"/>
    <property type="project" value="UniProtKB-SubCell"/>
</dbReference>
<evidence type="ECO:0000256" key="3">
    <source>
        <dbReference type="ARBA" id="ARBA00022471"/>
    </source>
</evidence>
<gene>
    <name evidence="7" type="ORF">glysoja_030997</name>
</gene>